<name>A0A8J3NAI7_9CHLR</name>
<protein>
    <recommendedName>
        <fullName evidence="3">ArsR family transcriptional regulator</fullName>
    </recommendedName>
</protein>
<accession>A0A8J3NAI7</accession>
<keyword evidence="2" id="KW-1185">Reference proteome</keyword>
<evidence type="ECO:0008006" key="3">
    <source>
        <dbReference type="Google" id="ProtNLM"/>
    </source>
</evidence>
<reference evidence="1" key="1">
    <citation type="submission" date="2020-10" db="EMBL/GenBank/DDBJ databases">
        <title>Taxonomic study of unclassified bacteria belonging to the class Ktedonobacteria.</title>
        <authorList>
            <person name="Yabe S."/>
            <person name="Wang C.M."/>
            <person name="Zheng Y."/>
            <person name="Sakai Y."/>
            <person name="Cavaletti L."/>
            <person name="Monciardini P."/>
            <person name="Donadio S."/>
        </authorList>
    </citation>
    <scope>NUCLEOTIDE SEQUENCE</scope>
    <source>
        <strain evidence="1">ID150040</strain>
    </source>
</reference>
<dbReference type="Proteomes" id="UP000597444">
    <property type="component" value="Unassembled WGS sequence"/>
</dbReference>
<evidence type="ECO:0000313" key="2">
    <source>
        <dbReference type="Proteomes" id="UP000597444"/>
    </source>
</evidence>
<gene>
    <name evidence="1" type="ORF">KSF_104600</name>
</gene>
<dbReference type="RefSeq" id="WP_220210925.1">
    <property type="nucleotide sequence ID" value="NZ_BNJK01000002.1"/>
</dbReference>
<dbReference type="AlphaFoldDB" id="A0A8J3NAI7"/>
<dbReference type="EMBL" id="BNJK01000002">
    <property type="protein sequence ID" value="GHP00413.1"/>
    <property type="molecule type" value="Genomic_DNA"/>
</dbReference>
<proteinExistence type="predicted"/>
<comment type="caution">
    <text evidence="1">The sequence shown here is derived from an EMBL/GenBank/DDBJ whole genome shotgun (WGS) entry which is preliminary data.</text>
</comment>
<dbReference type="InterPro" id="IPR036388">
    <property type="entry name" value="WH-like_DNA-bd_sf"/>
</dbReference>
<evidence type="ECO:0000313" key="1">
    <source>
        <dbReference type="EMBL" id="GHP00413.1"/>
    </source>
</evidence>
<sequence length="66" mass="7696">MRKQVAFVSGMTIMRQRGIVRTQRVGTQVHYQLADPRILHACHLTREILLQQLLQQASLAQKDRQE</sequence>
<dbReference type="Gene3D" id="1.10.10.10">
    <property type="entry name" value="Winged helix-like DNA-binding domain superfamily/Winged helix DNA-binding domain"/>
    <property type="match status" value="1"/>
</dbReference>
<organism evidence="1 2">
    <name type="scientific">Reticulibacter mediterranei</name>
    <dbReference type="NCBI Taxonomy" id="2778369"/>
    <lineage>
        <taxon>Bacteria</taxon>
        <taxon>Bacillati</taxon>
        <taxon>Chloroflexota</taxon>
        <taxon>Ktedonobacteria</taxon>
        <taxon>Ktedonobacterales</taxon>
        <taxon>Reticulibacteraceae</taxon>
        <taxon>Reticulibacter</taxon>
    </lineage>
</organism>